<dbReference type="Proteomes" id="UP001320972">
    <property type="component" value="Unassembled WGS sequence"/>
</dbReference>
<gene>
    <name evidence="2" type="ORF">OB955_00190</name>
</gene>
<accession>A0ABT2Q8B3</accession>
<keyword evidence="3" id="KW-1185">Reference proteome</keyword>
<evidence type="ECO:0000313" key="2">
    <source>
        <dbReference type="EMBL" id="MCU4971157.1"/>
    </source>
</evidence>
<organism evidence="2 3">
    <name type="scientific">Natronoglomus mannanivorans</name>
    <dbReference type="NCBI Taxonomy" id="2979990"/>
    <lineage>
        <taxon>Archaea</taxon>
        <taxon>Methanobacteriati</taxon>
        <taxon>Methanobacteriota</taxon>
        <taxon>Stenosarchaea group</taxon>
        <taxon>Halobacteria</taxon>
        <taxon>Halobacteriales</taxon>
        <taxon>Natrialbaceae</taxon>
        <taxon>Natronoglomus</taxon>
    </lineage>
</organism>
<name>A0ABT2Q8B3_9EURY</name>
<keyword evidence="1" id="KW-0472">Membrane</keyword>
<dbReference type="RefSeq" id="WP_338006659.1">
    <property type="nucleotide sequence ID" value="NZ_JAOPKB010000001.1"/>
</dbReference>
<keyword evidence="1" id="KW-1133">Transmembrane helix</keyword>
<evidence type="ECO:0000256" key="1">
    <source>
        <dbReference type="SAM" id="Phobius"/>
    </source>
</evidence>
<protein>
    <submittedName>
        <fullName evidence="2">Uncharacterized protein</fullName>
    </submittedName>
</protein>
<proteinExistence type="predicted"/>
<reference evidence="2 3" key="1">
    <citation type="submission" date="2022-09" db="EMBL/GenBank/DDBJ databases">
        <title>Enrichment on poylsaccharides allowed isolation of novel metabolic and taxonomic groups of Haloarchaea.</title>
        <authorList>
            <person name="Sorokin D.Y."/>
            <person name="Elcheninov A.G."/>
            <person name="Khizhniak T.V."/>
            <person name="Kolganova T.V."/>
            <person name="Kublanov I.V."/>
        </authorList>
    </citation>
    <scope>NUCLEOTIDE SEQUENCE [LARGE SCALE GENOMIC DNA]</scope>
    <source>
        <strain evidence="2 3">AArc-m2/3/4</strain>
    </source>
</reference>
<sequence length="65" mass="6751">MSGEFGEAAVALLGIAFGGVMLLRLAPHLNQVSMINITAMGVLYLLVAVLGAILLVWGALISLTR</sequence>
<evidence type="ECO:0000313" key="3">
    <source>
        <dbReference type="Proteomes" id="UP001320972"/>
    </source>
</evidence>
<feature type="transmembrane region" description="Helical" evidence="1">
    <location>
        <begin position="6"/>
        <end position="25"/>
    </location>
</feature>
<feature type="transmembrane region" description="Helical" evidence="1">
    <location>
        <begin position="37"/>
        <end position="60"/>
    </location>
</feature>
<dbReference type="EMBL" id="JAOPKB010000001">
    <property type="protein sequence ID" value="MCU4971157.1"/>
    <property type="molecule type" value="Genomic_DNA"/>
</dbReference>
<keyword evidence="1" id="KW-0812">Transmembrane</keyword>
<comment type="caution">
    <text evidence="2">The sequence shown here is derived from an EMBL/GenBank/DDBJ whole genome shotgun (WGS) entry which is preliminary data.</text>
</comment>